<dbReference type="Pfam" id="PF08167">
    <property type="entry name" value="RIX1"/>
    <property type="match status" value="1"/>
</dbReference>
<comment type="subcellular location">
    <subcellularLocation>
        <location evidence="1">Nucleus</location>
    </subcellularLocation>
</comment>
<evidence type="ECO:0000259" key="6">
    <source>
        <dbReference type="Pfam" id="PF08167"/>
    </source>
</evidence>
<dbReference type="STRING" id="1095629.A0A0C9XSI3"/>
<name>A0A0C9XSI3_9AGAR</name>
<comment type="similarity">
    <text evidence="2">Belongs to the RIX1/PELP1 family.</text>
</comment>
<dbReference type="GO" id="GO:0006364">
    <property type="term" value="P:rRNA processing"/>
    <property type="evidence" value="ECO:0007669"/>
    <property type="project" value="TreeGrafter"/>
</dbReference>
<evidence type="ECO:0000256" key="4">
    <source>
        <dbReference type="ARBA" id="ARBA00023242"/>
    </source>
</evidence>
<reference evidence="8" key="2">
    <citation type="submission" date="2015-01" db="EMBL/GenBank/DDBJ databases">
        <title>Evolutionary Origins and Diversification of the Mycorrhizal Mutualists.</title>
        <authorList>
            <consortium name="DOE Joint Genome Institute"/>
            <consortium name="Mycorrhizal Genomics Consortium"/>
            <person name="Kohler A."/>
            <person name="Kuo A."/>
            <person name="Nagy L.G."/>
            <person name="Floudas D."/>
            <person name="Copeland A."/>
            <person name="Barry K.W."/>
            <person name="Cichocki N."/>
            <person name="Veneault-Fourrey C."/>
            <person name="LaButti K."/>
            <person name="Lindquist E.A."/>
            <person name="Lipzen A."/>
            <person name="Lundell T."/>
            <person name="Morin E."/>
            <person name="Murat C."/>
            <person name="Riley R."/>
            <person name="Ohm R."/>
            <person name="Sun H."/>
            <person name="Tunlid A."/>
            <person name="Henrissat B."/>
            <person name="Grigoriev I.V."/>
            <person name="Hibbett D.S."/>
            <person name="Martin F."/>
        </authorList>
    </citation>
    <scope>NUCLEOTIDE SEQUENCE [LARGE SCALE GENOMIC DNA]</scope>
    <source>
        <strain evidence="8">LaAM-08-1</strain>
    </source>
</reference>
<protein>
    <recommendedName>
        <fullName evidence="3">Pre-rRNA-processing protein RIX1</fullName>
    </recommendedName>
</protein>
<evidence type="ECO:0000256" key="5">
    <source>
        <dbReference type="SAM" id="MobiDB-lite"/>
    </source>
</evidence>
<feature type="region of interest" description="Disordered" evidence="5">
    <location>
        <begin position="614"/>
        <end position="642"/>
    </location>
</feature>
<evidence type="ECO:0000256" key="2">
    <source>
        <dbReference type="ARBA" id="ARBA00010511"/>
    </source>
</evidence>
<dbReference type="SUPFAM" id="SSF48371">
    <property type="entry name" value="ARM repeat"/>
    <property type="match status" value="1"/>
</dbReference>
<dbReference type="GO" id="GO:0005634">
    <property type="term" value="C:nucleus"/>
    <property type="evidence" value="ECO:0007669"/>
    <property type="project" value="UniProtKB-SubCell"/>
</dbReference>
<dbReference type="HOGENOM" id="CLU_019530_0_0_1"/>
<organism evidence="7 8">
    <name type="scientific">Laccaria amethystina LaAM-08-1</name>
    <dbReference type="NCBI Taxonomy" id="1095629"/>
    <lineage>
        <taxon>Eukaryota</taxon>
        <taxon>Fungi</taxon>
        <taxon>Dikarya</taxon>
        <taxon>Basidiomycota</taxon>
        <taxon>Agaricomycotina</taxon>
        <taxon>Agaricomycetes</taxon>
        <taxon>Agaricomycetidae</taxon>
        <taxon>Agaricales</taxon>
        <taxon>Agaricineae</taxon>
        <taxon>Hydnangiaceae</taxon>
        <taxon>Laccaria</taxon>
    </lineage>
</organism>
<dbReference type="InterPro" id="IPR016024">
    <property type="entry name" value="ARM-type_fold"/>
</dbReference>
<dbReference type="Gene3D" id="1.25.10.10">
    <property type="entry name" value="Leucine-rich Repeat Variant"/>
    <property type="match status" value="1"/>
</dbReference>
<dbReference type="InterPro" id="IPR012583">
    <property type="entry name" value="RIX1_N"/>
</dbReference>
<feature type="domain" description="Pre-rRNA-processing protein RIX1 N-terminal" evidence="6">
    <location>
        <begin position="1"/>
        <end position="113"/>
    </location>
</feature>
<evidence type="ECO:0000313" key="7">
    <source>
        <dbReference type="EMBL" id="KIK04644.1"/>
    </source>
</evidence>
<evidence type="ECO:0000313" key="8">
    <source>
        <dbReference type="Proteomes" id="UP000054477"/>
    </source>
</evidence>
<keyword evidence="4" id="KW-0539">Nucleus</keyword>
<dbReference type="AlphaFoldDB" id="A0A0C9XSI3"/>
<accession>A0A0C9XSI3</accession>
<evidence type="ECO:0000256" key="1">
    <source>
        <dbReference type="ARBA" id="ARBA00004123"/>
    </source>
</evidence>
<dbReference type="PANTHER" id="PTHR34105">
    <property type="entry name" value="PROLINE-, GLUTAMIC ACID- AND LEUCINE-RICH PROTEIN 1"/>
    <property type="match status" value="1"/>
</dbReference>
<reference evidence="7 8" key="1">
    <citation type="submission" date="2014-04" db="EMBL/GenBank/DDBJ databases">
        <authorList>
            <consortium name="DOE Joint Genome Institute"/>
            <person name="Kuo A."/>
            <person name="Kohler A."/>
            <person name="Nagy L.G."/>
            <person name="Floudas D."/>
            <person name="Copeland A."/>
            <person name="Barry K.W."/>
            <person name="Cichocki N."/>
            <person name="Veneault-Fourrey C."/>
            <person name="LaButti K."/>
            <person name="Lindquist E.A."/>
            <person name="Lipzen A."/>
            <person name="Lundell T."/>
            <person name="Morin E."/>
            <person name="Murat C."/>
            <person name="Sun H."/>
            <person name="Tunlid A."/>
            <person name="Henrissat B."/>
            <person name="Grigoriev I.V."/>
            <person name="Hibbett D.S."/>
            <person name="Martin F."/>
            <person name="Nordberg H.P."/>
            <person name="Cantor M.N."/>
            <person name="Hua S.X."/>
        </authorList>
    </citation>
    <scope>NUCLEOTIDE SEQUENCE [LARGE SCALE GENOMIC DNA]</scope>
    <source>
        <strain evidence="7 8">LaAM-08-1</strain>
    </source>
</reference>
<dbReference type="PANTHER" id="PTHR34105:SF1">
    <property type="entry name" value="PROLINE-, GLUTAMIC ACID- AND LEUCINE-RICH PROTEIN 1"/>
    <property type="match status" value="1"/>
</dbReference>
<dbReference type="OrthoDB" id="20900at2759"/>
<evidence type="ECO:0000256" key="3">
    <source>
        <dbReference type="ARBA" id="ARBA00021502"/>
    </source>
</evidence>
<keyword evidence="8" id="KW-1185">Reference proteome</keyword>
<dbReference type="EMBL" id="KN838567">
    <property type="protein sequence ID" value="KIK04644.1"/>
    <property type="molecule type" value="Genomic_DNA"/>
</dbReference>
<gene>
    <name evidence="7" type="ORF">K443DRAFT_675661</name>
</gene>
<sequence length="642" mass="70286">MIESAQSWIGVALPLLSKNEPPPTLKAAIRLIVTIFSTATDVAEFQRQVSTPNIPKFIAALITTAGAQSEVQLQVCALRTLAHLIPLYPTTSRASYPALSNLTLQFLNGSASSPTNITLLESASQLYAILHLTGGKVGATNLWRKSLDETLAFGWDGFFALRTTFRDGAASAMNPKNADDSLVLLNLDRLRSCVVVLGTLLNTTTQRPVQMPLGHLIKFIIKLLTCTTEEKADGYIDPTVYAMEVAATPQIWGLGCKLLSHLTKCAQQRLTPYMTTLITVLTYHLEQNISLPQRTAFLESLNLLLTSCHHLESQLTTNRLTRAVLPSITAILFTTSSREDDSTLLRSKRSKKRARNFEGEEVFKASRNVVCPTFLHGRVLLAALDVIRHCVRNPSLSPAVHSTVSRLILSVALALPQIPPALLSPDPSLFQRVYKQVRNISVEISTWSTSAMSRGLPLLLQTGLRVNDSDSEIQCLFDLLLHPRVPPLIHSLPPIESLFPSEGSQDEREAHDALQMEVVHSDVRSMTQDVAMIEELVHEKSLQLPHTAIALPKSLVAVAPTPPSLPVSLGPNSDMQDAELNHPIPEEQCSITPALKQNIHPSMLITNEASSSMAPVLGNLTPDDDDEPMPVIDMNSDSDEDE</sequence>
<proteinExistence type="inferred from homology"/>
<dbReference type="Proteomes" id="UP000054477">
    <property type="component" value="Unassembled WGS sequence"/>
</dbReference>
<dbReference type="InterPro" id="IPR011989">
    <property type="entry name" value="ARM-like"/>
</dbReference>